<name>A0ABQ2DAI8_9DEIO</name>
<gene>
    <name evidence="2" type="ORF">GCM10008938_40090</name>
</gene>
<evidence type="ECO:0000256" key="1">
    <source>
        <dbReference type="SAM" id="MobiDB-lite"/>
    </source>
</evidence>
<comment type="caution">
    <text evidence="2">The sequence shown here is derived from an EMBL/GenBank/DDBJ whole genome shotgun (WGS) entry which is preliminary data.</text>
</comment>
<reference evidence="3" key="1">
    <citation type="journal article" date="2019" name="Int. J. Syst. Evol. Microbiol.">
        <title>The Global Catalogue of Microorganisms (GCM) 10K type strain sequencing project: providing services to taxonomists for standard genome sequencing and annotation.</title>
        <authorList>
            <consortium name="The Broad Institute Genomics Platform"/>
            <consortium name="The Broad Institute Genome Sequencing Center for Infectious Disease"/>
            <person name="Wu L."/>
            <person name="Ma J."/>
        </authorList>
    </citation>
    <scope>NUCLEOTIDE SEQUENCE [LARGE SCALE GENOMIC DNA]</scope>
    <source>
        <strain evidence="3">JCM 14370</strain>
    </source>
</reference>
<feature type="region of interest" description="Disordered" evidence="1">
    <location>
        <begin position="68"/>
        <end position="88"/>
    </location>
</feature>
<dbReference type="EMBL" id="BMOD01000021">
    <property type="protein sequence ID" value="GGJ50127.1"/>
    <property type="molecule type" value="Genomic_DNA"/>
</dbReference>
<evidence type="ECO:0000313" key="3">
    <source>
        <dbReference type="Proteomes" id="UP000632222"/>
    </source>
</evidence>
<proteinExistence type="predicted"/>
<accession>A0ABQ2DAI8</accession>
<dbReference type="Proteomes" id="UP000632222">
    <property type="component" value="Unassembled WGS sequence"/>
</dbReference>
<protein>
    <recommendedName>
        <fullName evidence="4">Lipoyl-binding domain-containing protein</fullName>
    </recommendedName>
</protein>
<evidence type="ECO:0008006" key="4">
    <source>
        <dbReference type="Google" id="ProtNLM"/>
    </source>
</evidence>
<sequence length="106" mass="11533">MGVSVPSKYEKPGGAGVAGKSETVVKKGEKLLEVSQMDRGHESRLHSAACSITNTITAWLGWSSKGRVQTEGGAANDQQQDDSQRPHFPFHVFKVRQETSKQPVLL</sequence>
<keyword evidence="3" id="KW-1185">Reference proteome</keyword>
<evidence type="ECO:0000313" key="2">
    <source>
        <dbReference type="EMBL" id="GGJ50127.1"/>
    </source>
</evidence>
<feature type="region of interest" description="Disordered" evidence="1">
    <location>
        <begin position="1"/>
        <end position="22"/>
    </location>
</feature>
<organism evidence="2 3">
    <name type="scientific">Deinococcus roseus</name>
    <dbReference type="NCBI Taxonomy" id="392414"/>
    <lineage>
        <taxon>Bacteria</taxon>
        <taxon>Thermotogati</taxon>
        <taxon>Deinococcota</taxon>
        <taxon>Deinococci</taxon>
        <taxon>Deinococcales</taxon>
        <taxon>Deinococcaceae</taxon>
        <taxon>Deinococcus</taxon>
    </lineage>
</organism>